<evidence type="ECO:0000313" key="3">
    <source>
        <dbReference type="RefSeq" id="XP_065676749.1"/>
    </source>
</evidence>
<dbReference type="RefSeq" id="XP_065676749.1">
    <property type="nucleotide sequence ID" value="XM_065820677.1"/>
</dbReference>
<proteinExistence type="predicted"/>
<accession>A0ABM4DQ89</accession>
<name>A0ABM4DQ89_HYDVU</name>
<reference evidence="3" key="1">
    <citation type="submission" date="2025-08" db="UniProtKB">
        <authorList>
            <consortium name="RefSeq"/>
        </authorList>
    </citation>
    <scope>IDENTIFICATION</scope>
</reference>
<dbReference type="Proteomes" id="UP001652625">
    <property type="component" value="Chromosome 15"/>
</dbReference>
<protein>
    <submittedName>
        <fullName evidence="3">Uncharacterized protein LOC136092436</fullName>
    </submittedName>
</protein>
<feature type="transmembrane region" description="Helical" evidence="1">
    <location>
        <begin position="21"/>
        <end position="42"/>
    </location>
</feature>
<gene>
    <name evidence="3" type="primary">LOC136092436</name>
</gene>
<keyword evidence="1" id="KW-0812">Transmembrane</keyword>
<sequence>MIPRQPSEKYLDGIVQRTKQGSGLVGIWCCMTYYGLGMFKLFDSRLNSIYSANILNNNLLPSIDAFEQSVPFIFQQDNAPGHRAKNVLECKMRQNNCFFKERRRNEYKSGVDMKISDVHNRMRHDQLNPSDKSFSLSVEAILVSMNLGSTGCAAFLKKWKDANRGNIKIESKNKNWLTQDFKSTYSNNISKPDNSSQLHKIGERPSCSFKVASDKTKRRRLNDIINNFSSDELLHSARLKLRNEYNYEAAKQVAEISEPSSQFYKYKPDEGLALIIDGGMSKSTYQLMRNGAEERDCHIYPSYNNIRLSKAKCYPENIFVDDYSAHVPLQELLKHTVKRLCEVQAPVISTMLDGLTWLTLRCKAGFDGATGQSMYKQISSEEAGDRNLKKEESLFITCLAPLELSGFCNNKKVLLWRNEKPSSTAYCRPIRFSFQNESKAVVIEEAKYLESEIKKCGVFNFTFNGKELVVKSIIELTMIDGKIQTILSHVTNSTQCCSVCGVSPKNMNNLEMVLKLDNSNNLELKYGLSSLHAWIRFFEMVLHIGYKLETQKWQSRAIEDKENVMQVKKRIQTEFMNQMGLVVDFPKSGGSGTSNDGNTARRAFANYQSTAKILKVDETLLFYFYIILVTLSSGFEIDTVKFKEFCITALKLYISKYSWYYMAQSVHKILVHGHAIIARQYLPIGLMSEEAQEACNKDFKKFREDFSRKTSRIDTNRDLVNRLLVSSDLVITSLRKCHKKNGKSLKKYPSEVLALLRESAPPSSFSL</sequence>
<dbReference type="Gene3D" id="3.30.420.10">
    <property type="entry name" value="Ribonuclease H-like superfamily/Ribonuclease H"/>
    <property type="match status" value="1"/>
</dbReference>
<keyword evidence="1" id="KW-0472">Membrane</keyword>
<dbReference type="GeneID" id="136092436"/>
<keyword evidence="1" id="KW-1133">Transmembrane helix</keyword>
<organism evidence="2 3">
    <name type="scientific">Hydra vulgaris</name>
    <name type="common">Hydra</name>
    <name type="synonym">Hydra attenuata</name>
    <dbReference type="NCBI Taxonomy" id="6087"/>
    <lineage>
        <taxon>Eukaryota</taxon>
        <taxon>Metazoa</taxon>
        <taxon>Cnidaria</taxon>
        <taxon>Hydrozoa</taxon>
        <taxon>Hydroidolina</taxon>
        <taxon>Anthoathecata</taxon>
        <taxon>Aplanulata</taxon>
        <taxon>Hydridae</taxon>
        <taxon>Hydra</taxon>
    </lineage>
</organism>
<keyword evidence="2" id="KW-1185">Reference proteome</keyword>
<evidence type="ECO:0000313" key="2">
    <source>
        <dbReference type="Proteomes" id="UP001652625"/>
    </source>
</evidence>
<evidence type="ECO:0000256" key="1">
    <source>
        <dbReference type="SAM" id="Phobius"/>
    </source>
</evidence>
<dbReference type="InterPro" id="IPR036397">
    <property type="entry name" value="RNaseH_sf"/>
</dbReference>